<accession>A0ABY6HMW3</accession>
<name>A0ABY6HMW3_9ARCH</name>
<reference evidence="2" key="1">
    <citation type="submission" date="2022-09" db="EMBL/GenBank/DDBJ databases">
        <title>Actin cytoskeleton and complex cell architecture in an #Asgard archaeon.</title>
        <authorList>
            <person name="Ponce Toledo R.I."/>
            <person name="Schleper C."/>
            <person name="Rodrigues Oliveira T."/>
            <person name="Wollweber F."/>
            <person name="Xu J."/>
            <person name="Rittmann S."/>
            <person name="Klingl A."/>
            <person name="Pilhofer M."/>
        </authorList>
    </citation>
    <scope>NUCLEOTIDE SEQUENCE</scope>
    <source>
        <strain evidence="2">B-35</strain>
    </source>
</reference>
<protein>
    <recommendedName>
        <fullName evidence="4">SpoVT-AbrB domain-containing protein</fullName>
    </recommendedName>
</protein>
<feature type="compositionally biased region" description="Basic residues" evidence="1">
    <location>
        <begin position="102"/>
        <end position="111"/>
    </location>
</feature>
<feature type="compositionally biased region" description="Polar residues" evidence="1">
    <location>
        <begin position="1"/>
        <end position="13"/>
    </location>
</feature>
<gene>
    <name evidence="2" type="ORF">NEF87_000114</name>
</gene>
<evidence type="ECO:0008006" key="4">
    <source>
        <dbReference type="Google" id="ProtNLM"/>
    </source>
</evidence>
<evidence type="ECO:0000256" key="1">
    <source>
        <dbReference type="SAM" id="MobiDB-lite"/>
    </source>
</evidence>
<dbReference type="SUPFAM" id="SSF89447">
    <property type="entry name" value="AbrB/MazE/MraZ-like"/>
    <property type="match status" value="1"/>
</dbReference>
<keyword evidence="3" id="KW-1185">Reference proteome</keyword>
<dbReference type="Proteomes" id="UP001208689">
    <property type="component" value="Chromosome"/>
</dbReference>
<evidence type="ECO:0000313" key="3">
    <source>
        <dbReference type="Proteomes" id="UP001208689"/>
    </source>
</evidence>
<evidence type="ECO:0000313" key="2">
    <source>
        <dbReference type="EMBL" id="UYP43829.1"/>
    </source>
</evidence>
<proteinExistence type="predicted"/>
<dbReference type="EMBL" id="CP104013">
    <property type="protein sequence ID" value="UYP43829.1"/>
    <property type="molecule type" value="Genomic_DNA"/>
</dbReference>
<feature type="region of interest" description="Disordered" evidence="1">
    <location>
        <begin position="1"/>
        <end position="30"/>
    </location>
</feature>
<sequence>MGENQQNLENNKSVSEEPPTKNKLPKHPVEIIKMRKNGGITIPKKIREQLVENEDETLMFAFWQEDNKLIFQKVKEYEIQDLNLVQKEKKASNSSATNATKSPRRRTKKASTKAGPQPELSRYFPFQIDNQEKIASAIESTFYKLVEQPPKIEEAIERIKYVLINYSTGSNTNDARLKNTIILFLADVIEKTKEPSLIEILIYAKDNLIKNIRSQYLREQSLIILVVSALYLKADEVCIDLINRIIRGIQLYKEPYAIMQGFKGLVKELTKSQAPLEESVVNPIKDSILSFIKGFSCPGKNEDDPPIVHAKLSTDSAVQLIDLLQDLHLIEEAETIAKDLLAELPTDDIYIDQVRQKISDLRKIHI</sequence>
<dbReference type="InterPro" id="IPR037914">
    <property type="entry name" value="SpoVT-AbrB_sf"/>
</dbReference>
<organism evidence="2 3">
    <name type="scientific">Candidatus Lokiarchaeum ossiferum</name>
    <dbReference type="NCBI Taxonomy" id="2951803"/>
    <lineage>
        <taxon>Archaea</taxon>
        <taxon>Promethearchaeati</taxon>
        <taxon>Promethearchaeota</taxon>
        <taxon>Promethearchaeia</taxon>
        <taxon>Promethearchaeales</taxon>
        <taxon>Promethearchaeaceae</taxon>
        <taxon>Candidatus Lokiarchaeum</taxon>
    </lineage>
</organism>
<feature type="compositionally biased region" description="Low complexity" evidence="1">
    <location>
        <begin position="92"/>
        <end position="101"/>
    </location>
</feature>
<feature type="region of interest" description="Disordered" evidence="1">
    <location>
        <begin position="87"/>
        <end position="120"/>
    </location>
</feature>